<accession>A0ABP0HKM4</accession>
<proteinExistence type="predicted"/>
<organism evidence="1 2">
    <name type="scientific">Durusdinium trenchii</name>
    <dbReference type="NCBI Taxonomy" id="1381693"/>
    <lineage>
        <taxon>Eukaryota</taxon>
        <taxon>Sar</taxon>
        <taxon>Alveolata</taxon>
        <taxon>Dinophyceae</taxon>
        <taxon>Suessiales</taxon>
        <taxon>Symbiodiniaceae</taxon>
        <taxon>Durusdinium</taxon>
    </lineage>
</organism>
<dbReference type="EMBL" id="CAXAMN010000785">
    <property type="protein sequence ID" value="CAK8990778.1"/>
    <property type="molecule type" value="Genomic_DNA"/>
</dbReference>
<comment type="caution">
    <text evidence="1">The sequence shown here is derived from an EMBL/GenBank/DDBJ whole genome shotgun (WGS) entry which is preliminary data.</text>
</comment>
<sequence length="371" mass="41495">PEADVDCSGLLEASLQPWLSKVLAGMAGGIRRVEHECTVAYVNFTTQGDGEIEGDGADHESEDEPCSDAILRDFNYRLKCILMERERGLTVKQAVASFEPSTLYGNRVGFQDILLVTSSKGNNIFHKSKLWKTALVTDISMLPRQQMLKPPRPDNRYGVDTRFTKVQEMKQASFVSGLIANKLFAMCRSAEYTIPGFPDFQAAIKDLKKSTSQDSFELWNIFIGVVHGQPGRWLSFQLIDCDSRVILERQRSVPSHLESESFWNKVMPLWGLIKALEEAGEVNCKVAEHRLTKDAGSIKIEPETTVCFLLDALKASALTFGAKTDLAKTRSNKTVSTVWRLRWPFVGLFLTGCVALAGFTMKAVRALNWFQ</sequence>
<gene>
    <name evidence="1" type="ORF">CCMP2556_LOCUS2191</name>
</gene>
<dbReference type="Proteomes" id="UP001642484">
    <property type="component" value="Unassembled WGS sequence"/>
</dbReference>
<keyword evidence="2" id="KW-1185">Reference proteome</keyword>
<protein>
    <submittedName>
        <fullName evidence="1">Uncharacterized protein</fullName>
    </submittedName>
</protein>
<name>A0ABP0HKM4_9DINO</name>
<reference evidence="1 2" key="1">
    <citation type="submission" date="2024-02" db="EMBL/GenBank/DDBJ databases">
        <authorList>
            <person name="Chen Y."/>
            <person name="Shah S."/>
            <person name="Dougan E. K."/>
            <person name="Thang M."/>
            <person name="Chan C."/>
        </authorList>
    </citation>
    <scope>NUCLEOTIDE SEQUENCE [LARGE SCALE GENOMIC DNA]</scope>
</reference>
<evidence type="ECO:0000313" key="2">
    <source>
        <dbReference type="Proteomes" id="UP001642484"/>
    </source>
</evidence>
<feature type="non-terminal residue" evidence="1">
    <location>
        <position position="1"/>
    </location>
</feature>
<evidence type="ECO:0000313" key="1">
    <source>
        <dbReference type="EMBL" id="CAK8990778.1"/>
    </source>
</evidence>